<gene>
    <name evidence="5" type="ORF">PFISCL1PPCAC_3622</name>
</gene>
<evidence type="ECO:0000256" key="4">
    <source>
        <dbReference type="SAM" id="MobiDB-lite"/>
    </source>
</evidence>
<reference evidence="5" key="1">
    <citation type="submission" date="2023-10" db="EMBL/GenBank/DDBJ databases">
        <title>Genome assembly of Pristionchus species.</title>
        <authorList>
            <person name="Yoshida K."/>
            <person name="Sommer R.J."/>
        </authorList>
    </citation>
    <scope>NUCLEOTIDE SEQUENCE</scope>
    <source>
        <strain evidence="5">RS5133</strain>
    </source>
</reference>
<evidence type="ECO:0000313" key="6">
    <source>
        <dbReference type="Proteomes" id="UP001432322"/>
    </source>
</evidence>
<dbReference type="PRINTS" id="PR01415">
    <property type="entry name" value="ANKYRIN"/>
</dbReference>
<feature type="repeat" description="ANK" evidence="3">
    <location>
        <begin position="238"/>
        <end position="270"/>
    </location>
</feature>
<feature type="repeat" description="ANK" evidence="3">
    <location>
        <begin position="201"/>
        <end position="222"/>
    </location>
</feature>
<evidence type="ECO:0000313" key="5">
    <source>
        <dbReference type="EMBL" id="GMT12325.1"/>
    </source>
</evidence>
<dbReference type="Pfam" id="PF12796">
    <property type="entry name" value="Ank_2"/>
    <property type="match status" value="1"/>
</dbReference>
<protein>
    <recommendedName>
        <fullName evidence="7">Ankyrin repeat-containing protein</fullName>
    </recommendedName>
</protein>
<evidence type="ECO:0000256" key="1">
    <source>
        <dbReference type="ARBA" id="ARBA00022737"/>
    </source>
</evidence>
<proteinExistence type="predicted"/>
<dbReference type="PROSITE" id="PS50297">
    <property type="entry name" value="ANK_REP_REGION"/>
    <property type="match status" value="4"/>
</dbReference>
<feature type="repeat" description="ANK" evidence="3">
    <location>
        <begin position="127"/>
        <end position="159"/>
    </location>
</feature>
<comment type="caution">
    <text evidence="5">The sequence shown here is derived from an EMBL/GenBank/DDBJ whole genome shotgun (WGS) entry which is preliminary data.</text>
</comment>
<dbReference type="PANTHER" id="PTHR24173">
    <property type="entry name" value="ANKYRIN REPEAT CONTAINING"/>
    <property type="match status" value="1"/>
</dbReference>
<keyword evidence="1" id="KW-0677">Repeat</keyword>
<keyword evidence="6" id="KW-1185">Reference proteome</keyword>
<evidence type="ECO:0000256" key="2">
    <source>
        <dbReference type="ARBA" id="ARBA00023043"/>
    </source>
</evidence>
<feature type="non-terminal residue" evidence="5">
    <location>
        <position position="1"/>
    </location>
</feature>
<feature type="compositionally biased region" description="Acidic residues" evidence="4">
    <location>
        <begin position="161"/>
        <end position="172"/>
    </location>
</feature>
<feature type="non-terminal residue" evidence="5">
    <location>
        <position position="729"/>
    </location>
</feature>
<accession>A0AAV5V1H2</accession>
<dbReference type="SUPFAM" id="SSF48403">
    <property type="entry name" value="Ankyrin repeat"/>
    <property type="match status" value="2"/>
</dbReference>
<dbReference type="PROSITE" id="PS50088">
    <property type="entry name" value="ANK_REPEAT"/>
    <property type="match status" value="4"/>
</dbReference>
<feature type="repeat" description="ANK" evidence="3">
    <location>
        <begin position="271"/>
        <end position="303"/>
    </location>
</feature>
<sequence>YRLVFQFLEALRHGNRELACDLAQLQSHNFNNLQLESLKETGKLPKPILAISARKKSFFFRNITPAHTAAINPDTTFLEAIREVDPLINVPDQNNWYTMHYAAVCEGPGPLKFLISKDVGVCDVNKQGEMPLHLAAKTGQGLNVKILLEVIAKMEKSEKNTDDEEAEEEDDDGPPRAKRAKLAAKKAAAGRKSIVNAKTRKGRTALHYAIWAGRWQVVETLLACPAVDKECPNSANDKKLTPLMLAVGRGHIEIAEMLIEAGCLVEGRDKMKRSPLMIAAINGHANIAAMLLQKGADVNRKDSSGNTAMHYACAYGWMETVKLIAGIDKETLRASNEWLLTPLSIAYLKGHYGIVSWLLDNHADVVDVNCKDNEGVTLISSLLSYHDENSTAHLPDQINYLITRGADCSITDTSGNSPLHMFASVPIILEVDKPAREAPNNDERITSAQYKKCIDQLIKAKADPLAKNSEGATPLTVALSAGNLYLASLLLDSYGKELLKDEGQSPGKANILHTLVGVPHGLLSNNKLWAYKDAPIGGQYNIVPMLKKISSMIGSAQMELLLSQHNEEGYTPVLQQCSHISNMSKPGTMENGQYGAFAATVMAGLRECLRMRPESVLDRMVPKKTDGDNESQNLSVIKLALGAGMAKRGKNILLEALLSCAGENNNLQAFLTQKITGDDVSCPVTPLIKTLLKSQELESILILRAAKDAGIEEEICGATIETRPVKDGE</sequence>
<dbReference type="Gene3D" id="1.25.40.20">
    <property type="entry name" value="Ankyrin repeat-containing domain"/>
    <property type="match status" value="3"/>
</dbReference>
<name>A0AAV5V1H2_9BILA</name>
<organism evidence="5 6">
    <name type="scientific">Pristionchus fissidentatus</name>
    <dbReference type="NCBI Taxonomy" id="1538716"/>
    <lineage>
        <taxon>Eukaryota</taxon>
        <taxon>Metazoa</taxon>
        <taxon>Ecdysozoa</taxon>
        <taxon>Nematoda</taxon>
        <taxon>Chromadorea</taxon>
        <taxon>Rhabditida</taxon>
        <taxon>Rhabditina</taxon>
        <taxon>Diplogasteromorpha</taxon>
        <taxon>Diplogasteroidea</taxon>
        <taxon>Neodiplogasteridae</taxon>
        <taxon>Pristionchus</taxon>
    </lineage>
</organism>
<feature type="region of interest" description="Disordered" evidence="4">
    <location>
        <begin position="157"/>
        <end position="185"/>
    </location>
</feature>
<dbReference type="SMART" id="SM00248">
    <property type="entry name" value="ANK"/>
    <property type="match status" value="10"/>
</dbReference>
<dbReference type="EMBL" id="BTSY01000001">
    <property type="protein sequence ID" value="GMT12325.1"/>
    <property type="molecule type" value="Genomic_DNA"/>
</dbReference>
<dbReference type="InterPro" id="IPR002110">
    <property type="entry name" value="Ankyrin_rpt"/>
</dbReference>
<keyword evidence="2 3" id="KW-0040">ANK repeat</keyword>
<dbReference type="Proteomes" id="UP001432322">
    <property type="component" value="Unassembled WGS sequence"/>
</dbReference>
<dbReference type="AlphaFoldDB" id="A0AAV5V1H2"/>
<dbReference type="Pfam" id="PF00023">
    <property type="entry name" value="Ank"/>
    <property type="match status" value="3"/>
</dbReference>
<dbReference type="InterPro" id="IPR036770">
    <property type="entry name" value="Ankyrin_rpt-contain_sf"/>
</dbReference>
<evidence type="ECO:0000256" key="3">
    <source>
        <dbReference type="PROSITE-ProRule" id="PRU00023"/>
    </source>
</evidence>
<evidence type="ECO:0008006" key="7">
    <source>
        <dbReference type="Google" id="ProtNLM"/>
    </source>
</evidence>
<dbReference type="PANTHER" id="PTHR24173:SF74">
    <property type="entry name" value="ANKYRIN REPEAT DOMAIN-CONTAINING PROTEIN 16"/>
    <property type="match status" value="1"/>
</dbReference>